<feature type="compositionally biased region" description="Polar residues" evidence="2">
    <location>
        <begin position="35"/>
        <end position="44"/>
    </location>
</feature>
<proteinExistence type="inferred from homology"/>
<dbReference type="Pfam" id="PF21240">
    <property type="entry name" value="Nup98_GLEBS"/>
    <property type="match status" value="1"/>
</dbReference>
<dbReference type="GO" id="GO:0006606">
    <property type="term" value="P:protein import into nucleus"/>
    <property type="evidence" value="ECO:0007669"/>
    <property type="project" value="TreeGrafter"/>
</dbReference>
<feature type="region of interest" description="Disordered" evidence="2">
    <location>
        <begin position="226"/>
        <end position="466"/>
    </location>
</feature>
<dbReference type="InterPro" id="IPR037665">
    <property type="entry name" value="Nucleoporin_S59-like"/>
</dbReference>
<dbReference type="GO" id="GO:0008139">
    <property type="term" value="F:nuclear localization sequence binding"/>
    <property type="evidence" value="ECO:0007669"/>
    <property type="project" value="TreeGrafter"/>
</dbReference>
<dbReference type="Gene3D" id="3.30.1610.10">
    <property type="entry name" value="Peptidase S59, nucleoporin"/>
    <property type="match status" value="1"/>
</dbReference>
<feature type="compositionally biased region" description="Polar residues" evidence="2">
    <location>
        <begin position="434"/>
        <end position="452"/>
    </location>
</feature>
<feature type="compositionally biased region" description="Low complexity" evidence="2">
    <location>
        <begin position="168"/>
        <end position="195"/>
    </location>
</feature>
<dbReference type="EMBL" id="HACM01009303">
    <property type="protein sequence ID" value="CRZ09745.1"/>
    <property type="molecule type" value="Transcribed_RNA"/>
</dbReference>
<dbReference type="GO" id="GO:0044614">
    <property type="term" value="C:nuclear pore cytoplasmic filaments"/>
    <property type="evidence" value="ECO:0007669"/>
    <property type="project" value="TreeGrafter"/>
</dbReference>
<dbReference type="GO" id="GO:0003723">
    <property type="term" value="F:RNA binding"/>
    <property type="evidence" value="ECO:0007669"/>
    <property type="project" value="TreeGrafter"/>
</dbReference>
<name>A0A0H5R6I2_9EUKA</name>
<feature type="compositionally biased region" description="Polar residues" evidence="2">
    <location>
        <begin position="589"/>
        <end position="598"/>
    </location>
</feature>
<accession>A0A0H5R6I2</accession>
<feature type="compositionally biased region" description="Polar residues" evidence="2">
    <location>
        <begin position="385"/>
        <end position="395"/>
    </location>
</feature>
<feature type="compositionally biased region" description="Polar residues" evidence="2">
    <location>
        <begin position="69"/>
        <end position="79"/>
    </location>
</feature>
<evidence type="ECO:0000256" key="1">
    <source>
        <dbReference type="ARBA" id="ARBA00008926"/>
    </source>
</evidence>
<feature type="compositionally biased region" description="Polar residues" evidence="2">
    <location>
        <begin position="517"/>
        <end position="534"/>
    </location>
</feature>
<protein>
    <recommendedName>
        <fullName evidence="4">Peptidase S59 domain-containing protein</fullName>
    </recommendedName>
</protein>
<dbReference type="PANTHER" id="PTHR23198:SF6">
    <property type="entry name" value="NUCLEAR PORE COMPLEX PROTEIN NUP98-NUP96"/>
    <property type="match status" value="1"/>
</dbReference>
<feature type="compositionally biased region" description="Polar residues" evidence="2">
    <location>
        <begin position="235"/>
        <end position="275"/>
    </location>
</feature>
<evidence type="ECO:0000313" key="3">
    <source>
        <dbReference type="EMBL" id="CRZ09745.1"/>
    </source>
</evidence>
<dbReference type="GO" id="GO:0006405">
    <property type="term" value="P:RNA export from nucleus"/>
    <property type="evidence" value="ECO:0007669"/>
    <property type="project" value="TreeGrafter"/>
</dbReference>
<dbReference type="AlphaFoldDB" id="A0A0H5R6I2"/>
<dbReference type="InterPro" id="IPR025574">
    <property type="entry name" value="Nucleoporin_FG_rpt"/>
</dbReference>
<dbReference type="PANTHER" id="PTHR23198">
    <property type="entry name" value="NUCLEOPORIN"/>
    <property type="match status" value="1"/>
</dbReference>
<dbReference type="InterPro" id="IPR036903">
    <property type="entry name" value="Nup98_auto-Pept-S59_dom_sf"/>
</dbReference>
<dbReference type="GO" id="GO:0000973">
    <property type="term" value="P:post-transcriptional tethering of RNA polymerase II gene DNA at nuclear periphery"/>
    <property type="evidence" value="ECO:0007669"/>
    <property type="project" value="TreeGrafter"/>
</dbReference>
<evidence type="ECO:0008006" key="4">
    <source>
        <dbReference type="Google" id="ProtNLM"/>
    </source>
</evidence>
<sequence>MSFSGFGTTPSSSSPFGAPAFGQPAPQQTGLFGATPSNTFGATPSNTFGTTSSNTFGSTSSNTFGAQPLPSSTLSNSWSGGFGAQSSPFGGGAATTSSTTAARTGTQHTSYTTTTEAAGKGRLISITAMPAYKDKSFEELRYEDYTMQKGQVPILVANPTSAPVTSGFGSAPTATPSTPFGGFGTSTTPTATSSSGFGGGFGSTSVQSSFGSGSSFGGGAAAGTFGAPAPSPFGQQTSSTPQFGFGGATSQPSTGFGAGASTSTFGQAQTPTAFGQTPFGGTATPQPPSTPSFGTQSTGLFGSTHQQPSQTSIFSSAATPSAPSSGLFGAQPAGGLFGQAASQPAPQGGLFGSSASTIQPSGGTGLFGTTTPSTPSSGGLFGSTATRPAPTTTGFSFGGAPAPTPTAPSTGFGFGAATTAPAAPSTSLFGGGQTTQQAAPSTGFSFGSSLQQPSTSTFGGFGTTNTAAPAPATTPFSFGGTGLNAGSSTSLFGNTMTPAKSEPTSLFGAPGAAPSFQFGSAQPTASVQPQSSGLFGSLSMPQQQQPLSSQFQVQPYIAPTTAPTIDSNPFALSELPVPLRDVTTLSFQATPSTASRNGMSRPGLSAAKPTPQSVARLRSRTRRSTPSPSPISPFDESVFSISSLTSAAKSSIPKVFRPKMPPKIELPDRRNVASPVPEVHAPANTADRSATSPKPQEPEMPRFRPSPLKTALPSFSPLVELGYTFSPELDVLEAMSDEELRCVTLQITKEGCGFARWENFDLTTWAGLDLTELIQIDEKAVRLKGASKRGTVMCGIRAKTEAQASKAYEDKVRQFMAAKGYTLIGLENGYYAFYCQFSQGHSTQSTPSKTAR</sequence>
<feature type="compositionally biased region" description="Low complexity" evidence="2">
    <location>
        <begin position="367"/>
        <end position="384"/>
    </location>
</feature>
<feature type="compositionally biased region" description="Polar residues" evidence="2">
    <location>
        <begin position="291"/>
        <end position="314"/>
    </location>
</feature>
<dbReference type="GO" id="GO:0017056">
    <property type="term" value="F:structural constituent of nuclear pore"/>
    <property type="evidence" value="ECO:0007669"/>
    <property type="project" value="TreeGrafter"/>
</dbReference>
<feature type="compositionally biased region" description="Low complexity" evidence="2">
    <location>
        <begin position="1"/>
        <end position="28"/>
    </location>
</feature>
<dbReference type="Gene3D" id="1.10.10.2360">
    <property type="match status" value="1"/>
</dbReference>
<feature type="compositionally biased region" description="Polar residues" evidence="2">
    <location>
        <begin position="494"/>
        <end position="504"/>
    </location>
</feature>
<feature type="compositionally biased region" description="Low complexity" evidence="2">
    <location>
        <begin position="407"/>
        <end position="427"/>
    </location>
</feature>
<feature type="compositionally biased region" description="Low complexity" evidence="2">
    <location>
        <begin position="453"/>
        <end position="466"/>
    </location>
</feature>
<feature type="compositionally biased region" description="Low complexity" evidence="2">
    <location>
        <begin position="537"/>
        <end position="546"/>
    </location>
</feature>
<feature type="region of interest" description="Disordered" evidence="2">
    <location>
        <begin position="167"/>
        <end position="195"/>
    </location>
</feature>
<feature type="compositionally biased region" description="Low complexity" evidence="2">
    <location>
        <begin position="45"/>
        <end position="65"/>
    </location>
</feature>
<feature type="region of interest" description="Disordered" evidence="2">
    <location>
        <begin position="494"/>
        <end position="546"/>
    </location>
</feature>
<reference evidence="3" key="1">
    <citation type="submission" date="2015-04" db="EMBL/GenBank/DDBJ databases">
        <title>The genome sequence of the plant pathogenic Rhizarian Plasmodiophora brassicae reveals insights in its biotrophic life cycle and the origin of chitin synthesis.</title>
        <authorList>
            <person name="Schwelm A."/>
            <person name="Fogelqvist J."/>
            <person name="Knaust A."/>
            <person name="Julke S."/>
            <person name="Lilja T."/>
            <person name="Dhandapani V."/>
            <person name="Bonilla-Rosso G."/>
            <person name="Karlsson M."/>
            <person name="Shevchenko A."/>
            <person name="Choi S.R."/>
            <person name="Kim H.G."/>
            <person name="Park J.Y."/>
            <person name="Lim Y.P."/>
            <person name="Ludwig-Muller J."/>
            <person name="Dixelius C."/>
        </authorList>
    </citation>
    <scope>NUCLEOTIDE SEQUENCE</scope>
    <source>
        <tissue evidence="3">Potato root galls</tissue>
    </source>
</reference>
<feature type="compositionally biased region" description="Low complexity" evidence="2">
    <location>
        <begin position="94"/>
        <end position="113"/>
    </location>
</feature>
<dbReference type="GO" id="GO:0034398">
    <property type="term" value="P:telomere tethering at nuclear periphery"/>
    <property type="evidence" value="ECO:0007669"/>
    <property type="project" value="TreeGrafter"/>
</dbReference>
<comment type="similarity">
    <text evidence="1">Belongs to the nucleoporin GLFG family.</text>
</comment>
<dbReference type="SUPFAM" id="SSF82215">
    <property type="entry name" value="C-terminal autoproteolytic domain of nucleoporin nup98"/>
    <property type="match status" value="1"/>
</dbReference>
<feature type="region of interest" description="Disordered" evidence="2">
    <location>
        <begin position="1"/>
        <end position="113"/>
    </location>
</feature>
<dbReference type="Pfam" id="PF13634">
    <property type="entry name" value="Nucleoporin_FG"/>
    <property type="match status" value="3"/>
</dbReference>
<feature type="compositionally biased region" description="Low complexity" evidence="2">
    <location>
        <begin position="315"/>
        <end position="325"/>
    </location>
</feature>
<feature type="region of interest" description="Disordered" evidence="2">
    <location>
        <begin position="589"/>
        <end position="635"/>
    </location>
</feature>
<organism evidence="3">
    <name type="scientific">Spongospora subterranea</name>
    <dbReference type="NCBI Taxonomy" id="70186"/>
    <lineage>
        <taxon>Eukaryota</taxon>
        <taxon>Sar</taxon>
        <taxon>Rhizaria</taxon>
        <taxon>Endomyxa</taxon>
        <taxon>Phytomyxea</taxon>
        <taxon>Plasmodiophorida</taxon>
        <taxon>Plasmodiophoridae</taxon>
        <taxon>Spongospora</taxon>
    </lineage>
</organism>
<evidence type="ECO:0000256" key="2">
    <source>
        <dbReference type="SAM" id="MobiDB-lite"/>
    </source>
</evidence>
<feature type="region of interest" description="Disordered" evidence="2">
    <location>
        <begin position="660"/>
        <end position="707"/>
    </location>
</feature>